<gene>
    <name evidence="2" type="primary">tssA</name>
    <name evidence="2" type="ORF">DIC32_01825</name>
    <name evidence="3" type="ORF">FHY67_04015</name>
</gene>
<dbReference type="Proteomes" id="UP000314285">
    <property type="component" value="Unassembled WGS sequence"/>
</dbReference>
<feature type="domain" description="ImpA N-terminal" evidence="1">
    <location>
        <begin position="9"/>
        <end position="131"/>
    </location>
</feature>
<dbReference type="InterPro" id="IPR010657">
    <property type="entry name" value="ImpA_N"/>
</dbReference>
<name>A0A3D3FXH3_ACIRA</name>
<dbReference type="RefSeq" id="WP_139880513.1">
    <property type="nucleotide sequence ID" value="NZ_JASPBZ010000013.1"/>
</dbReference>
<reference evidence="3 5" key="2">
    <citation type="submission" date="2019-06" db="EMBL/GenBank/DDBJ databases">
        <title>Genome of Acinetobacter radioresistens APH1, a phenol degrading strain.</title>
        <authorList>
            <person name="Liu Y."/>
        </authorList>
    </citation>
    <scope>NUCLEOTIDE SEQUENCE [LARGE SCALE GENOMIC DNA]</scope>
    <source>
        <strain evidence="3 5">APH1</strain>
    </source>
</reference>
<dbReference type="NCBIfam" id="TIGR03363">
    <property type="entry name" value="VI_chp_8"/>
    <property type="match status" value="1"/>
</dbReference>
<dbReference type="EMBL" id="DPXL01000026">
    <property type="protein sequence ID" value="HCM30536.1"/>
    <property type="molecule type" value="Genomic_DNA"/>
</dbReference>
<organism evidence="2 4">
    <name type="scientific">Acinetobacter radioresistens</name>
    <dbReference type="NCBI Taxonomy" id="40216"/>
    <lineage>
        <taxon>Bacteria</taxon>
        <taxon>Pseudomonadati</taxon>
        <taxon>Pseudomonadota</taxon>
        <taxon>Gammaproteobacteria</taxon>
        <taxon>Moraxellales</taxon>
        <taxon>Moraxellaceae</taxon>
        <taxon>Acinetobacter</taxon>
    </lineage>
</organism>
<dbReference type="PANTHER" id="PTHR37951">
    <property type="entry name" value="CYTOPLASMIC PROTEIN-RELATED"/>
    <property type="match status" value="1"/>
</dbReference>
<evidence type="ECO:0000313" key="4">
    <source>
        <dbReference type="Proteomes" id="UP000262257"/>
    </source>
</evidence>
<dbReference type="EMBL" id="VFBM01000002">
    <property type="protein sequence ID" value="TNX93613.1"/>
    <property type="molecule type" value="Genomic_DNA"/>
</dbReference>
<accession>A0A3D3FXH3</accession>
<evidence type="ECO:0000313" key="2">
    <source>
        <dbReference type="EMBL" id="HCM30536.1"/>
    </source>
</evidence>
<comment type="caution">
    <text evidence="2">The sequence shown here is derived from an EMBL/GenBank/DDBJ whole genome shotgun (WGS) entry which is preliminary data.</text>
</comment>
<dbReference type="AlphaFoldDB" id="A0A3D3FXH3"/>
<reference evidence="2 4" key="1">
    <citation type="journal article" date="2018" name="Nat. Biotechnol.">
        <title>A standardized bacterial taxonomy based on genome phylogeny substantially revises the tree of life.</title>
        <authorList>
            <person name="Parks D.H."/>
            <person name="Chuvochina M."/>
            <person name="Waite D.W."/>
            <person name="Rinke C."/>
            <person name="Skarshewski A."/>
            <person name="Chaumeil P.A."/>
            <person name="Hugenholtz P."/>
        </authorList>
    </citation>
    <scope>NUCLEOTIDE SEQUENCE [LARGE SCALE GENOMIC DNA]</scope>
    <source>
        <strain evidence="2">UBA10045</strain>
    </source>
</reference>
<dbReference type="PANTHER" id="PTHR37951:SF1">
    <property type="entry name" value="TYPE VI SECRETION SYSTEM COMPONENT TSSA1"/>
    <property type="match status" value="1"/>
</dbReference>
<evidence type="ECO:0000313" key="5">
    <source>
        <dbReference type="Proteomes" id="UP000314285"/>
    </source>
</evidence>
<protein>
    <submittedName>
        <fullName evidence="2">Type VI secretion system protein TssA</fullName>
    </submittedName>
</protein>
<proteinExistence type="predicted"/>
<evidence type="ECO:0000313" key="3">
    <source>
        <dbReference type="EMBL" id="TNX93613.1"/>
    </source>
</evidence>
<dbReference type="Proteomes" id="UP000262257">
    <property type="component" value="Unassembled WGS sequence"/>
</dbReference>
<dbReference type="Pfam" id="PF06812">
    <property type="entry name" value="ImpA_N"/>
    <property type="match status" value="1"/>
</dbReference>
<evidence type="ECO:0000259" key="1">
    <source>
        <dbReference type="Pfam" id="PF06812"/>
    </source>
</evidence>
<sequence>MSINISNFLEPISEDKSCGEDFSFSNDFHEIKKAKTQDDFLLDQGDWITERKQADWDFVSNKCSDLLQSKSKDIRLLTWINEAWAYLLGFEGISKGLELSHRMLEQYWQSIHPEIEDNDLDQRIGLLQGLLNQLIPLIKKVPLVNTAPFYTLLDYENFLYHQNIRRKQVDEDYSTEHAAELEQFEQALFNTSKSFQYQNYQHFSEILLQWNIIKQVLDNLMGLDAPSFAAIDSSLADIHATLRKIYKAEAFGSIMTHSVPDTVTESVPLTPHMIISEEPAVLQNSLAFQPQIQSHIANREQAMRVLQDIADYFQANEPHSPVSYMLQKTIKWSQMPLHEWLAQVIKDDQPLQMVQDILGVQPKNEYE</sequence>
<dbReference type="InterPro" id="IPR017740">
    <property type="entry name" value="TssA-like"/>
</dbReference>